<evidence type="ECO:0000313" key="2">
    <source>
        <dbReference type="Proteomes" id="UP000246464"/>
    </source>
</evidence>
<evidence type="ECO:0000313" key="1">
    <source>
        <dbReference type="EMBL" id="AWP07110.1"/>
    </source>
</evidence>
<protein>
    <submittedName>
        <fullName evidence="1">Uncharacterized protein</fullName>
    </submittedName>
</protein>
<dbReference type="Proteomes" id="UP000246464">
    <property type="component" value="Chromosome 9"/>
</dbReference>
<gene>
    <name evidence="1" type="ORF">SMAX5B_016569</name>
</gene>
<dbReference type="AlphaFoldDB" id="A0A2U9BU20"/>
<organism evidence="1 2">
    <name type="scientific">Scophthalmus maximus</name>
    <name type="common">Turbot</name>
    <name type="synonym">Psetta maxima</name>
    <dbReference type="NCBI Taxonomy" id="52904"/>
    <lineage>
        <taxon>Eukaryota</taxon>
        <taxon>Metazoa</taxon>
        <taxon>Chordata</taxon>
        <taxon>Craniata</taxon>
        <taxon>Vertebrata</taxon>
        <taxon>Euteleostomi</taxon>
        <taxon>Actinopterygii</taxon>
        <taxon>Neopterygii</taxon>
        <taxon>Teleostei</taxon>
        <taxon>Neoteleostei</taxon>
        <taxon>Acanthomorphata</taxon>
        <taxon>Carangaria</taxon>
        <taxon>Pleuronectiformes</taxon>
        <taxon>Pleuronectoidei</taxon>
        <taxon>Scophthalmidae</taxon>
        <taxon>Scophthalmus</taxon>
    </lineage>
</organism>
<sequence>MQEWANQLCLSAHAPVSSRDSLVPVVLELRESPRWGPRRRRDRRAAVRRPVPLRVDEVRVRLDMELGFSQQTSGVVLRSLVEARWTVNLKPSCF</sequence>
<name>A0A2U9BU20_SCOMX</name>
<reference evidence="1 2" key="1">
    <citation type="submission" date="2017-12" db="EMBL/GenBank/DDBJ databases">
        <title>Integrating genomic resources of turbot (Scophthalmus maximus) in depth evaluation of genetic and physical mapping variation across individuals.</title>
        <authorList>
            <person name="Martinez P."/>
        </authorList>
    </citation>
    <scope>NUCLEOTIDE SEQUENCE [LARGE SCALE GENOMIC DNA]</scope>
</reference>
<proteinExistence type="predicted"/>
<accession>A0A2U9BU20</accession>
<keyword evidence="2" id="KW-1185">Reference proteome</keyword>
<dbReference type="EMBL" id="CP026251">
    <property type="protein sequence ID" value="AWP07110.1"/>
    <property type="molecule type" value="Genomic_DNA"/>
</dbReference>